<proteinExistence type="inferred from homology"/>
<dbReference type="GO" id="GO:0003677">
    <property type="term" value="F:DNA binding"/>
    <property type="evidence" value="ECO:0007669"/>
    <property type="project" value="UniProtKB-KW"/>
</dbReference>
<dbReference type="Proteomes" id="UP001218895">
    <property type="component" value="Chromosome"/>
</dbReference>
<dbReference type="GeneID" id="79948910"/>
<dbReference type="Pfam" id="PF01420">
    <property type="entry name" value="Methylase_S"/>
    <property type="match status" value="2"/>
</dbReference>
<name>A0AAF0JMW5_9EURY</name>
<dbReference type="GO" id="GO:0016787">
    <property type="term" value="F:hydrolase activity"/>
    <property type="evidence" value="ECO:0007669"/>
    <property type="project" value="UniProtKB-KW"/>
</dbReference>
<gene>
    <name evidence="6" type="ORF">L1994_00900</name>
</gene>
<keyword evidence="6" id="KW-0378">Hydrolase</keyword>
<feature type="region of interest" description="Disordered" evidence="4">
    <location>
        <begin position="455"/>
        <end position="479"/>
    </location>
</feature>
<dbReference type="GO" id="GO:0009307">
    <property type="term" value="P:DNA restriction-modification system"/>
    <property type="evidence" value="ECO:0007669"/>
    <property type="project" value="UniProtKB-KW"/>
</dbReference>
<dbReference type="PANTHER" id="PTHR43140:SF1">
    <property type="entry name" value="TYPE I RESTRICTION ENZYME ECOKI SPECIFICITY SUBUNIT"/>
    <property type="match status" value="1"/>
</dbReference>
<dbReference type="InterPro" id="IPR044946">
    <property type="entry name" value="Restrct_endonuc_typeI_TRD_sf"/>
</dbReference>
<dbReference type="InterPro" id="IPR051212">
    <property type="entry name" value="Type-I_RE_S_subunit"/>
</dbReference>
<evidence type="ECO:0000256" key="2">
    <source>
        <dbReference type="ARBA" id="ARBA00022747"/>
    </source>
</evidence>
<dbReference type="EMBL" id="CP091092">
    <property type="protein sequence ID" value="WFN36985.1"/>
    <property type="molecule type" value="Genomic_DNA"/>
</dbReference>
<dbReference type="AlphaFoldDB" id="A0AAF0JMW5"/>
<feature type="domain" description="Type I restriction modification DNA specificity" evidence="5">
    <location>
        <begin position="233"/>
        <end position="396"/>
    </location>
</feature>
<dbReference type="PANTHER" id="PTHR43140">
    <property type="entry name" value="TYPE-1 RESTRICTION ENZYME ECOKI SPECIFICITY PROTEIN"/>
    <property type="match status" value="1"/>
</dbReference>
<keyword evidence="6" id="KW-0255">Endonuclease</keyword>
<dbReference type="RefSeq" id="WP_278099822.1">
    <property type="nucleotide sequence ID" value="NZ_CP091092.1"/>
</dbReference>
<dbReference type="KEGG" id="manq:L1994_00900"/>
<feature type="domain" description="Type I restriction modification DNA specificity" evidence="5">
    <location>
        <begin position="10"/>
        <end position="150"/>
    </location>
</feature>
<evidence type="ECO:0000259" key="5">
    <source>
        <dbReference type="Pfam" id="PF01420"/>
    </source>
</evidence>
<dbReference type="CDD" id="cd17260">
    <property type="entry name" value="RMtype1_S_EcoEI-TRD1-CR1_like"/>
    <property type="match status" value="1"/>
</dbReference>
<evidence type="ECO:0000256" key="1">
    <source>
        <dbReference type="ARBA" id="ARBA00010923"/>
    </source>
</evidence>
<dbReference type="SUPFAM" id="SSF116734">
    <property type="entry name" value="DNA methylase specificity domain"/>
    <property type="match status" value="2"/>
</dbReference>
<dbReference type="REBASE" id="710096">
    <property type="entry name" value="S.Man21220ORF870P"/>
</dbReference>
<evidence type="ECO:0000313" key="7">
    <source>
        <dbReference type="Proteomes" id="UP001218895"/>
    </source>
</evidence>
<feature type="compositionally biased region" description="Basic residues" evidence="4">
    <location>
        <begin position="462"/>
        <end position="479"/>
    </location>
</feature>
<evidence type="ECO:0000256" key="4">
    <source>
        <dbReference type="SAM" id="MobiDB-lite"/>
    </source>
</evidence>
<evidence type="ECO:0000256" key="3">
    <source>
        <dbReference type="ARBA" id="ARBA00023125"/>
    </source>
</evidence>
<dbReference type="GO" id="GO:0004519">
    <property type="term" value="F:endonuclease activity"/>
    <property type="evidence" value="ECO:0007669"/>
    <property type="project" value="UniProtKB-KW"/>
</dbReference>
<organism evidence="6 7">
    <name type="scientific">Methanomicrobium antiquum</name>
    <dbReference type="NCBI Taxonomy" id="487686"/>
    <lineage>
        <taxon>Archaea</taxon>
        <taxon>Methanobacteriati</taxon>
        <taxon>Methanobacteriota</taxon>
        <taxon>Stenosarchaea group</taxon>
        <taxon>Methanomicrobia</taxon>
        <taxon>Methanomicrobiales</taxon>
        <taxon>Methanomicrobiaceae</taxon>
        <taxon>Methanomicrobium</taxon>
    </lineage>
</organism>
<keyword evidence="7" id="KW-1185">Reference proteome</keyword>
<keyword evidence="2" id="KW-0680">Restriction system</keyword>
<evidence type="ECO:0000313" key="6">
    <source>
        <dbReference type="EMBL" id="WFN36985.1"/>
    </source>
</evidence>
<reference evidence="6" key="1">
    <citation type="submission" date="2022-01" db="EMBL/GenBank/DDBJ databases">
        <title>Complete genome of Methanomicrobium antiquum DSM 21220.</title>
        <authorList>
            <person name="Chen S.-C."/>
            <person name="You Y.-T."/>
            <person name="Zhou Y.-Z."/>
            <person name="Lai M.-C."/>
        </authorList>
    </citation>
    <scope>NUCLEOTIDE SEQUENCE</scope>
    <source>
        <strain evidence="6">DSM 21220</strain>
    </source>
</reference>
<keyword evidence="6" id="KW-0540">Nuclease</keyword>
<dbReference type="Gene3D" id="3.90.220.20">
    <property type="entry name" value="DNA methylase specificity domains"/>
    <property type="match status" value="2"/>
</dbReference>
<accession>A0AAF0JMW5</accession>
<dbReference type="InterPro" id="IPR000055">
    <property type="entry name" value="Restrct_endonuc_typeI_TRD"/>
</dbReference>
<protein>
    <submittedName>
        <fullName evidence="6">Restriction endonuclease subunit S</fullName>
        <ecNumber evidence="6">3.1.21.-</ecNumber>
    </submittedName>
</protein>
<dbReference type="EC" id="3.1.21.-" evidence="6"/>
<keyword evidence="3" id="KW-0238">DNA-binding</keyword>
<comment type="similarity">
    <text evidence="1">Belongs to the type-I restriction system S methylase family.</text>
</comment>
<sequence>MSDNIQIKIPLNWELISIKESINKYPLTGKKLNQKEYEKEGLFPVIDQGQSYIGGYSNRNDLIISSENPFIIFGDHTLKIKFINFDFIAGADGVKVFQAKKFFYPKLFYYFSQAVKFPHKGYARHFQFFEKAEIPLPPLAEQHRIVEKIEEEFTRLDAGVAALKRAKALIPKYRQSVLKAAMCGDLTKEWRALHPDVESAEVLVEKKSKTYGSNQNLSERSNKFDINNKLPNKWVLANSKEIGIINPKKNLSNIKDSDIVSFIPMKCVSELSGEIDLSEQKRLQEVKKGYTQFINGDILFAKITPCMENGKVALVNDLINSIGFGSTEFHIFRFNSRLNRKFFFYYLIQEGFRRDAKRKMTGSAGQLRVPKSFLENIMFPLPPLEEQHEIVSEIERRFSIIDEMERVVEESLLKAERLRQSVLKKAFEGRLVEQSPDDEPAGVLLERIKAEKELRAAEGKANGKKKSAGKKKIKKKESE</sequence>